<name>A0A1H0LFL0_9MICO</name>
<dbReference type="OrthoDB" id="4793422at2"/>
<proteinExistence type="predicted"/>
<keyword evidence="1" id="KW-0812">Transmembrane</keyword>
<evidence type="ECO:0008006" key="4">
    <source>
        <dbReference type="Google" id="ProtNLM"/>
    </source>
</evidence>
<dbReference type="STRING" id="443156.SAMN04489867_0284"/>
<reference evidence="3" key="1">
    <citation type="submission" date="2016-10" db="EMBL/GenBank/DDBJ databases">
        <authorList>
            <person name="Varghese N."/>
            <person name="Submissions S."/>
        </authorList>
    </citation>
    <scope>NUCLEOTIDE SEQUENCE [LARGE SCALE GENOMIC DNA]</scope>
    <source>
        <strain evidence="3">DSM 22329</strain>
    </source>
</reference>
<dbReference type="AlphaFoldDB" id="A0A1H0LFL0"/>
<dbReference type="EMBL" id="LT629711">
    <property type="protein sequence ID" value="SDO66988.1"/>
    <property type="molecule type" value="Genomic_DNA"/>
</dbReference>
<evidence type="ECO:0000256" key="1">
    <source>
        <dbReference type="SAM" id="Phobius"/>
    </source>
</evidence>
<sequence>MSPVVSAEIVAGALILLAVIALTYIFIRRRLLSSGAPLMLCALQPHGRSQYRLGLLRFSGGSLEWFTLIGPSPRPARTWERPRLELGPPGQPEAAIAGLPEAVTVECHYGSDTFSMALAPAAYTAMRSWLESSPPGFNVNVA</sequence>
<dbReference type="Pfam" id="PF10739">
    <property type="entry name" value="DUF2550"/>
    <property type="match status" value="1"/>
</dbReference>
<keyword evidence="1" id="KW-1133">Transmembrane helix</keyword>
<evidence type="ECO:0000313" key="3">
    <source>
        <dbReference type="Proteomes" id="UP000199077"/>
    </source>
</evidence>
<keyword evidence="3" id="KW-1185">Reference proteome</keyword>
<dbReference type="RefSeq" id="WP_157692848.1">
    <property type="nucleotide sequence ID" value="NZ_LT629711.1"/>
</dbReference>
<organism evidence="2 3">
    <name type="scientific">Pedococcus dokdonensis</name>
    <dbReference type="NCBI Taxonomy" id="443156"/>
    <lineage>
        <taxon>Bacteria</taxon>
        <taxon>Bacillati</taxon>
        <taxon>Actinomycetota</taxon>
        <taxon>Actinomycetes</taxon>
        <taxon>Micrococcales</taxon>
        <taxon>Intrasporangiaceae</taxon>
        <taxon>Pedococcus</taxon>
    </lineage>
</organism>
<dbReference type="InterPro" id="IPR019675">
    <property type="entry name" value="DUF2550"/>
</dbReference>
<gene>
    <name evidence="2" type="ORF">SAMN04489867_0284</name>
</gene>
<feature type="transmembrane region" description="Helical" evidence="1">
    <location>
        <begin position="6"/>
        <end position="27"/>
    </location>
</feature>
<dbReference type="Proteomes" id="UP000199077">
    <property type="component" value="Chromosome I"/>
</dbReference>
<accession>A0A1H0LFL0</accession>
<evidence type="ECO:0000313" key="2">
    <source>
        <dbReference type="EMBL" id="SDO66988.1"/>
    </source>
</evidence>
<protein>
    <recommendedName>
        <fullName evidence="4">DUF2550 family protein</fullName>
    </recommendedName>
</protein>
<keyword evidence="1" id="KW-0472">Membrane</keyword>